<feature type="signal peptide" evidence="2">
    <location>
        <begin position="1"/>
        <end position="22"/>
    </location>
</feature>
<evidence type="ECO:0000256" key="1">
    <source>
        <dbReference type="SAM" id="MobiDB-lite"/>
    </source>
</evidence>
<evidence type="ECO:0000256" key="2">
    <source>
        <dbReference type="SAM" id="SignalP"/>
    </source>
</evidence>
<comment type="caution">
    <text evidence="3">The sequence shown here is derived from an EMBL/GenBank/DDBJ whole genome shotgun (WGS) entry which is preliminary data.</text>
</comment>
<name>A0ABS5W357_9SPHN</name>
<evidence type="ECO:0008006" key="5">
    <source>
        <dbReference type="Google" id="ProtNLM"/>
    </source>
</evidence>
<dbReference type="Proteomes" id="UP000811255">
    <property type="component" value="Unassembled WGS sequence"/>
</dbReference>
<keyword evidence="2" id="KW-0732">Signal</keyword>
<gene>
    <name evidence="3" type="ORF">KK137_07270</name>
</gene>
<feature type="region of interest" description="Disordered" evidence="1">
    <location>
        <begin position="22"/>
        <end position="59"/>
    </location>
</feature>
<evidence type="ECO:0000313" key="3">
    <source>
        <dbReference type="EMBL" id="MBT2134129.1"/>
    </source>
</evidence>
<organism evidence="3 4">
    <name type="scientific">Croceibacterium selenioxidans</name>
    <dbReference type="NCBI Taxonomy" id="2838833"/>
    <lineage>
        <taxon>Bacteria</taxon>
        <taxon>Pseudomonadati</taxon>
        <taxon>Pseudomonadota</taxon>
        <taxon>Alphaproteobacteria</taxon>
        <taxon>Sphingomonadales</taxon>
        <taxon>Erythrobacteraceae</taxon>
        <taxon>Croceibacterium</taxon>
    </lineage>
</organism>
<accession>A0ABS5W357</accession>
<keyword evidence="4" id="KW-1185">Reference proteome</keyword>
<feature type="compositionally biased region" description="Basic and acidic residues" evidence="1">
    <location>
        <begin position="26"/>
        <end position="59"/>
    </location>
</feature>
<dbReference type="EMBL" id="JAHFVK010000001">
    <property type="protein sequence ID" value="MBT2134129.1"/>
    <property type="molecule type" value="Genomic_DNA"/>
</dbReference>
<proteinExistence type="predicted"/>
<sequence>MRKLIASLAAAALCAGGLTAPAAAQHRGDRGRGDSSRSDQATAREEMNAGRNMSSRDIERRIVPQMRGSDYLGFEYDSAASAYRLKFIKEGQVTWVDVDARTGRVLRVSK</sequence>
<evidence type="ECO:0000313" key="4">
    <source>
        <dbReference type="Proteomes" id="UP000811255"/>
    </source>
</evidence>
<protein>
    <recommendedName>
        <fullName evidence="5">PepSY domain-containing protein</fullName>
    </recommendedName>
</protein>
<feature type="chain" id="PRO_5045212666" description="PepSY domain-containing protein" evidence="2">
    <location>
        <begin position="23"/>
        <end position="110"/>
    </location>
</feature>
<reference evidence="3 4" key="1">
    <citation type="submission" date="2021-05" db="EMBL/GenBank/DDBJ databases">
        <title>Croceibacterium sp. LX-88 genome sequence.</title>
        <authorList>
            <person name="Luo X."/>
        </authorList>
    </citation>
    <scope>NUCLEOTIDE SEQUENCE [LARGE SCALE GENOMIC DNA]</scope>
    <source>
        <strain evidence="3 4">LX-88</strain>
    </source>
</reference>
<dbReference type="RefSeq" id="WP_214535477.1">
    <property type="nucleotide sequence ID" value="NZ_JAHFVK010000001.1"/>
</dbReference>